<dbReference type="AlphaFoldDB" id="K1Q9Q7"/>
<protein>
    <submittedName>
        <fullName evidence="4">Tripartite motif-containing protein 3</fullName>
    </submittedName>
</protein>
<sequence length="452" mass="50460">MANRPAFGAAVCHICCDRVSSPRILPCRHTFCKYCILGLIRTSPQNDEITCPLCRIKTKLREDSFDTVLDNSFDPLKTTRAQPTFYCGSCLQEAILVECSHCSEQLCAACRSSHLLAIELSENQIDQNSPGDEGREDGLSDEEQLLNLPQMFLSNHPTKVQINATLVASCRIDSMYSTLDLSEGLSVRSIRQTQNNTFLVLQSFGPEVVEYDSTGEEVNRHYLQGEAICDFIYLPGGDILYSMLQNGLMFKKDTRNNVTVFTQSVLYQPFCLSRFQDGRIVAGGPAFQRQDSNDHGAIQIYDTKGNLARVIVQCAEGKFVKFPIFIAVSDRNEICATDKDSKCVCIFSECGAFLSWYDGGIGMEPSDFYQFLPSGLCYDSEGNILVANFSDGTIHVLAPSGDFKGYIQTENLEGFRRLSSVCINEAKIIAVGDMEDNTIRFYSITRFKNIFQ</sequence>
<dbReference type="HOGENOM" id="CLU_567718_0_0_1"/>
<dbReference type="InterPro" id="IPR000315">
    <property type="entry name" value="Znf_B-box"/>
</dbReference>
<evidence type="ECO:0000256" key="1">
    <source>
        <dbReference type="ARBA" id="ARBA00022723"/>
    </source>
</evidence>
<evidence type="ECO:0000256" key="3">
    <source>
        <dbReference type="ARBA" id="ARBA00022833"/>
    </source>
</evidence>
<name>K1Q9Q7_MAGGI</name>
<dbReference type="Gene3D" id="2.120.10.30">
    <property type="entry name" value="TolB, C-terminal domain"/>
    <property type="match status" value="1"/>
</dbReference>
<reference evidence="4" key="1">
    <citation type="journal article" date="2012" name="Nature">
        <title>The oyster genome reveals stress adaptation and complexity of shell formation.</title>
        <authorList>
            <person name="Zhang G."/>
            <person name="Fang X."/>
            <person name="Guo X."/>
            <person name="Li L."/>
            <person name="Luo R."/>
            <person name="Xu F."/>
            <person name="Yang P."/>
            <person name="Zhang L."/>
            <person name="Wang X."/>
            <person name="Qi H."/>
            <person name="Xiong Z."/>
            <person name="Que H."/>
            <person name="Xie Y."/>
            <person name="Holland P.W."/>
            <person name="Paps J."/>
            <person name="Zhu Y."/>
            <person name="Wu F."/>
            <person name="Chen Y."/>
            <person name="Wang J."/>
            <person name="Peng C."/>
            <person name="Meng J."/>
            <person name="Yang L."/>
            <person name="Liu J."/>
            <person name="Wen B."/>
            <person name="Zhang N."/>
            <person name="Huang Z."/>
            <person name="Zhu Q."/>
            <person name="Feng Y."/>
            <person name="Mount A."/>
            <person name="Hedgecock D."/>
            <person name="Xu Z."/>
            <person name="Liu Y."/>
            <person name="Domazet-Loso T."/>
            <person name="Du Y."/>
            <person name="Sun X."/>
            <person name="Zhang S."/>
            <person name="Liu B."/>
            <person name="Cheng P."/>
            <person name="Jiang X."/>
            <person name="Li J."/>
            <person name="Fan D."/>
            <person name="Wang W."/>
            <person name="Fu W."/>
            <person name="Wang T."/>
            <person name="Wang B."/>
            <person name="Zhang J."/>
            <person name="Peng Z."/>
            <person name="Li Y."/>
            <person name="Li N."/>
            <person name="Wang J."/>
            <person name="Chen M."/>
            <person name="He Y."/>
            <person name="Tan F."/>
            <person name="Song X."/>
            <person name="Zheng Q."/>
            <person name="Huang R."/>
            <person name="Yang H."/>
            <person name="Du X."/>
            <person name="Chen L."/>
            <person name="Yang M."/>
            <person name="Gaffney P.M."/>
            <person name="Wang S."/>
            <person name="Luo L."/>
            <person name="She Z."/>
            <person name="Ming Y."/>
            <person name="Huang W."/>
            <person name="Zhang S."/>
            <person name="Huang B."/>
            <person name="Zhang Y."/>
            <person name="Qu T."/>
            <person name="Ni P."/>
            <person name="Miao G."/>
            <person name="Wang J."/>
            <person name="Wang Q."/>
            <person name="Steinberg C.E."/>
            <person name="Wang H."/>
            <person name="Li N."/>
            <person name="Qian L."/>
            <person name="Zhang G."/>
            <person name="Li Y."/>
            <person name="Yang H."/>
            <person name="Liu X."/>
            <person name="Wang J."/>
            <person name="Yin Y."/>
            <person name="Wang J."/>
        </authorList>
    </citation>
    <scope>NUCLEOTIDE SEQUENCE [LARGE SCALE GENOMIC DNA]</scope>
    <source>
        <strain evidence="4">05x7-T-G4-1.051#20</strain>
    </source>
</reference>
<dbReference type="Gene3D" id="3.30.40.10">
    <property type="entry name" value="Zinc/RING finger domain, C3HC4 (zinc finger)"/>
    <property type="match status" value="1"/>
</dbReference>
<keyword evidence="3" id="KW-0862">Zinc</keyword>
<evidence type="ECO:0000313" key="4">
    <source>
        <dbReference type="EMBL" id="EKC28044.1"/>
    </source>
</evidence>
<proteinExistence type="predicted"/>
<dbReference type="InterPro" id="IPR017907">
    <property type="entry name" value="Znf_RING_CS"/>
</dbReference>
<accession>K1Q9Q7</accession>
<dbReference type="Pfam" id="PF00097">
    <property type="entry name" value="zf-C3HC4"/>
    <property type="match status" value="1"/>
</dbReference>
<dbReference type="PROSITE" id="PS50119">
    <property type="entry name" value="ZF_BBOX"/>
    <property type="match status" value="1"/>
</dbReference>
<dbReference type="EMBL" id="JH818890">
    <property type="protein sequence ID" value="EKC28044.1"/>
    <property type="molecule type" value="Genomic_DNA"/>
</dbReference>
<keyword evidence="2" id="KW-0863">Zinc-finger</keyword>
<dbReference type="PANTHER" id="PTHR24104">
    <property type="entry name" value="E3 UBIQUITIN-PROTEIN LIGASE NHLRC1-RELATED"/>
    <property type="match status" value="1"/>
</dbReference>
<evidence type="ECO:0000256" key="2">
    <source>
        <dbReference type="ARBA" id="ARBA00022771"/>
    </source>
</evidence>
<dbReference type="GO" id="GO:0061630">
    <property type="term" value="F:ubiquitin protein ligase activity"/>
    <property type="evidence" value="ECO:0007669"/>
    <property type="project" value="TreeGrafter"/>
</dbReference>
<dbReference type="PANTHER" id="PTHR24104:SF25">
    <property type="entry name" value="PROTEIN LIN-41"/>
    <property type="match status" value="1"/>
</dbReference>
<dbReference type="InterPro" id="IPR001841">
    <property type="entry name" value="Znf_RING"/>
</dbReference>
<dbReference type="GO" id="GO:0008270">
    <property type="term" value="F:zinc ion binding"/>
    <property type="evidence" value="ECO:0007669"/>
    <property type="project" value="UniProtKB-KW"/>
</dbReference>
<organism evidence="4">
    <name type="scientific">Magallana gigas</name>
    <name type="common">Pacific oyster</name>
    <name type="synonym">Crassostrea gigas</name>
    <dbReference type="NCBI Taxonomy" id="29159"/>
    <lineage>
        <taxon>Eukaryota</taxon>
        <taxon>Metazoa</taxon>
        <taxon>Spiralia</taxon>
        <taxon>Lophotrochozoa</taxon>
        <taxon>Mollusca</taxon>
        <taxon>Bivalvia</taxon>
        <taxon>Autobranchia</taxon>
        <taxon>Pteriomorphia</taxon>
        <taxon>Ostreida</taxon>
        <taxon>Ostreoidea</taxon>
        <taxon>Ostreidae</taxon>
        <taxon>Magallana</taxon>
    </lineage>
</organism>
<dbReference type="InterPro" id="IPR018957">
    <property type="entry name" value="Znf_C3HC4_RING-type"/>
</dbReference>
<dbReference type="InterPro" id="IPR050952">
    <property type="entry name" value="TRIM-NHL_E3_ligases"/>
</dbReference>
<dbReference type="InParanoid" id="K1Q9Q7"/>
<gene>
    <name evidence="4" type="ORF">CGI_10008090</name>
</gene>
<dbReference type="InterPro" id="IPR011042">
    <property type="entry name" value="6-blade_b-propeller_TolB-like"/>
</dbReference>
<dbReference type="SUPFAM" id="SSF57850">
    <property type="entry name" value="RING/U-box"/>
    <property type="match status" value="1"/>
</dbReference>
<dbReference type="InterPro" id="IPR013083">
    <property type="entry name" value="Znf_RING/FYVE/PHD"/>
</dbReference>
<dbReference type="GO" id="GO:0000209">
    <property type="term" value="P:protein polyubiquitination"/>
    <property type="evidence" value="ECO:0007669"/>
    <property type="project" value="TreeGrafter"/>
</dbReference>
<dbReference type="GO" id="GO:0043161">
    <property type="term" value="P:proteasome-mediated ubiquitin-dependent protein catabolic process"/>
    <property type="evidence" value="ECO:0007669"/>
    <property type="project" value="TreeGrafter"/>
</dbReference>
<dbReference type="PROSITE" id="PS00518">
    <property type="entry name" value="ZF_RING_1"/>
    <property type="match status" value="1"/>
</dbReference>
<keyword evidence="1" id="KW-0479">Metal-binding</keyword>
<dbReference type="SMART" id="SM00184">
    <property type="entry name" value="RING"/>
    <property type="match status" value="1"/>
</dbReference>
<dbReference type="PROSITE" id="PS50089">
    <property type="entry name" value="ZF_RING_2"/>
    <property type="match status" value="1"/>
</dbReference>
<dbReference type="SUPFAM" id="SSF101898">
    <property type="entry name" value="NHL repeat"/>
    <property type="match status" value="1"/>
</dbReference>